<comment type="caution">
    <text evidence="9">The sequence shown here is derived from an EMBL/GenBank/DDBJ whole genome shotgun (WGS) entry which is preliminary data.</text>
</comment>
<dbReference type="InterPro" id="IPR026000">
    <property type="entry name" value="Apc5_dom"/>
</dbReference>
<dbReference type="PANTHER" id="PTHR12830:SF9">
    <property type="entry name" value="ANAPHASE-PROMOTING COMPLEX SUBUNIT 5"/>
    <property type="match status" value="1"/>
</dbReference>
<dbReference type="EMBL" id="MU251702">
    <property type="protein sequence ID" value="KAG9230093.1"/>
    <property type="molecule type" value="Genomic_DNA"/>
</dbReference>
<evidence type="ECO:0000256" key="3">
    <source>
        <dbReference type="ARBA" id="ARBA00022618"/>
    </source>
</evidence>
<dbReference type="GO" id="GO:0045842">
    <property type="term" value="P:positive regulation of mitotic metaphase/anaphase transition"/>
    <property type="evidence" value="ECO:0007669"/>
    <property type="project" value="TreeGrafter"/>
</dbReference>
<keyword evidence="4" id="KW-0498">Mitosis</keyword>
<feature type="domain" description="Anaphase-promoting complex subunit 5" evidence="8">
    <location>
        <begin position="277"/>
        <end position="366"/>
    </location>
</feature>
<dbReference type="AlphaFoldDB" id="A0A9P7YA07"/>
<gene>
    <name evidence="9" type="ORF">BJ875DRAFT_488311</name>
</gene>
<evidence type="ECO:0000256" key="1">
    <source>
        <dbReference type="ARBA" id="ARBA00007450"/>
    </source>
</evidence>
<dbReference type="OrthoDB" id="2504561at2759"/>
<proteinExistence type="inferred from homology"/>
<name>A0A9P7YA07_9HELO</name>
<evidence type="ECO:0000313" key="10">
    <source>
        <dbReference type="Proteomes" id="UP000824998"/>
    </source>
</evidence>
<evidence type="ECO:0000256" key="2">
    <source>
        <dbReference type="ARBA" id="ARBA00016066"/>
    </source>
</evidence>
<evidence type="ECO:0000256" key="5">
    <source>
        <dbReference type="ARBA" id="ARBA00022786"/>
    </source>
</evidence>
<dbReference type="Proteomes" id="UP000824998">
    <property type="component" value="Unassembled WGS sequence"/>
</dbReference>
<keyword evidence="6" id="KW-0131">Cell cycle</keyword>
<dbReference type="GO" id="GO:0005680">
    <property type="term" value="C:anaphase-promoting complex"/>
    <property type="evidence" value="ECO:0007669"/>
    <property type="project" value="InterPro"/>
</dbReference>
<dbReference type="PANTHER" id="PTHR12830">
    <property type="entry name" value="ANAPHASE-PROMOTING COMPLEX SUBUNIT 5"/>
    <property type="match status" value="1"/>
</dbReference>
<evidence type="ECO:0000256" key="4">
    <source>
        <dbReference type="ARBA" id="ARBA00022776"/>
    </source>
</evidence>
<keyword evidence="10" id="KW-1185">Reference proteome</keyword>
<evidence type="ECO:0000256" key="7">
    <source>
        <dbReference type="SAM" id="SignalP"/>
    </source>
</evidence>
<feature type="signal peptide" evidence="7">
    <location>
        <begin position="1"/>
        <end position="22"/>
    </location>
</feature>
<sequence length="773" mass="87189">MPRFLTPTKIGLLLLIDLYMQGAVPNSSSIPILSFLVRQLLPNFTNRRTRASPIESPIESLHFILDLGSFEALLLAHPALVPGRTLWDQFLKMLWSIDSLNALHGFFATRANLLANTAEENRMLVEMGIPRPPVGMLFLSRSSPFGSFARESRLEFYRLRFDDSLALWVSFVEWRQATKGYYLERNGSLGRWIGDRSLADGEADWGTDATEMLRITAYGIDGFGKIEGGRVSTGDIGKLLQFQVEQMQKFGDRVPLAMKDSFKGILENSLVVSSLTHYLKFLDAWRAGDYPTSFDNLHRYFDYTKRNRRRFFYQYALMNLAVLQADFGCLDEALATMIETISTARENQDMVCLNFALSWLYHFGKAHPNLVHGTETSNITDYEREGLMFLRTKAKETGTWTLWSSSLLSEAKLVLSNGESVSSAFENIQRSSQLVFGKGMKNMVGPQMAMTSSIWGRLGVSLLSRQYCQIFLSCHARDAVFDDLMRFSCRMAHLLTENGHYDDGIRGLEKLNKNSLRSWKANQHWQIYRGALRLKVELRRDNLENADRLLQQLLQFKGAGSDPDLTFEINILHVDYLTRRTDLGRALAKIDGMASALQEEGGDINPRLRLLTVKALLHSESGRPQKGFSLAVRAANMAWSARLLPALWAAMGAIANALNSLSEFQAASSILVAVIPRAYECEDCGMIAKLYSFLVDSHMGIAGQASSDSVQREKHLSKSLDYLNRAFEEYSAVEDIRGQSEIMAKEAILAIFLGDDLFANLYDFEDELFTNLC</sequence>
<keyword evidence="3" id="KW-0132">Cell division</keyword>
<dbReference type="InterPro" id="IPR037679">
    <property type="entry name" value="Apc5"/>
</dbReference>
<organism evidence="9 10">
    <name type="scientific">Amylocarpus encephaloides</name>
    <dbReference type="NCBI Taxonomy" id="45428"/>
    <lineage>
        <taxon>Eukaryota</taxon>
        <taxon>Fungi</taxon>
        <taxon>Dikarya</taxon>
        <taxon>Ascomycota</taxon>
        <taxon>Pezizomycotina</taxon>
        <taxon>Leotiomycetes</taxon>
        <taxon>Helotiales</taxon>
        <taxon>Helotiales incertae sedis</taxon>
        <taxon>Amylocarpus</taxon>
    </lineage>
</organism>
<dbReference type="GO" id="GO:0031145">
    <property type="term" value="P:anaphase-promoting complex-dependent catabolic process"/>
    <property type="evidence" value="ECO:0007669"/>
    <property type="project" value="TreeGrafter"/>
</dbReference>
<evidence type="ECO:0000313" key="9">
    <source>
        <dbReference type="EMBL" id="KAG9230093.1"/>
    </source>
</evidence>
<dbReference type="Pfam" id="PF12862">
    <property type="entry name" value="ANAPC5"/>
    <property type="match status" value="1"/>
</dbReference>
<protein>
    <recommendedName>
        <fullName evidence="2">Anaphase-promoting complex subunit 5</fullName>
    </recommendedName>
</protein>
<evidence type="ECO:0000256" key="6">
    <source>
        <dbReference type="ARBA" id="ARBA00023306"/>
    </source>
</evidence>
<evidence type="ECO:0000259" key="8">
    <source>
        <dbReference type="Pfam" id="PF12862"/>
    </source>
</evidence>
<feature type="chain" id="PRO_5040134572" description="Anaphase-promoting complex subunit 5" evidence="7">
    <location>
        <begin position="23"/>
        <end position="773"/>
    </location>
</feature>
<reference evidence="9" key="1">
    <citation type="journal article" date="2021" name="IMA Fungus">
        <title>Genomic characterization of three marine fungi, including Emericellopsis atlantica sp. nov. with signatures of a generalist lifestyle and marine biomass degradation.</title>
        <authorList>
            <person name="Hagestad O.C."/>
            <person name="Hou L."/>
            <person name="Andersen J.H."/>
            <person name="Hansen E.H."/>
            <person name="Altermark B."/>
            <person name="Li C."/>
            <person name="Kuhnert E."/>
            <person name="Cox R.J."/>
            <person name="Crous P.W."/>
            <person name="Spatafora J.W."/>
            <person name="Lail K."/>
            <person name="Amirebrahimi M."/>
            <person name="Lipzen A."/>
            <person name="Pangilinan J."/>
            <person name="Andreopoulos W."/>
            <person name="Hayes R.D."/>
            <person name="Ng V."/>
            <person name="Grigoriev I.V."/>
            <person name="Jackson S.A."/>
            <person name="Sutton T.D.S."/>
            <person name="Dobson A.D.W."/>
            <person name="Rama T."/>
        </authorList>
    </citation>
    <scope>NUCLEOTIDE SEQUENCE</scope>
    <source>
        <strain evidence="9">TRa018bII</strain>
    </source>
</reference>
<accession>A0A9P7YA07</accession>
<dbReference type="GO" id="GO:0051301">
    <property type="term" value="P:cell division"/>
    <property type="evidence" value="ECO:0007669"/>
    <property type="project" value="UniProtKB-KW"/>
</dbReference>
<keyword evidence="7" id="KW-0732">Signal</keyword>
<dbReference type="GO" id="GO:0070979">
    <property type="term" value="P:protein K11-linked ubiquitination"/>
    <property type="evidence" value="ECO:0007669"/>
    <property type="project" value="TreeGrafter"/>
</dbReference>
<keyword evidence="5" id="KW-0833">Ubl conjugation pathway</keyword>
<comment type="similarity">
    <text evidence="1">Belongs to the APC5 family.</text>
</comment>